<dbReference type="InterPro" id="IPR020549">
    <property type="entry name" value="YbeY_CS"/>
</dbReference>
<evidence type="ECO:0000256" key="4">
    <source>
        <dbReference type="ARBA" id="ARBA00022723"/>
    </source>
</evidence>
<dbReference type="STRING" id="3075.A0A087SNL6"/>
<dbReference type="PROSITE" id="PS01306">
    <property type="entry name" value="UPF0054"/>
    <property type="match status" value="1"/>
</dbReference>
<gene>
    <name evidence="10" type="ORF">F751_4590</name>
</gene>
<evidence type="ECO:0000256" key="6">
    <source>
        <dbReference type="ARBA" id="ARBA00022801"/>
    </source>
</evidence>
<evidence type="ECO:0000313" key="10">
    <source>
        <dbReference type="EMBL" id="KFM27320.1"/>
    </source>
</evidence>
<evidence type="ECO:0000256" key="7">
    <source>
        <dbReference type="ARBA" id="ARBA00022833"/>
    </source>
</evidence>
<dbReference type="InterPro" id="IPR023091">
    <property type="entry name" value="MetalPrtase_cat_dom_sf_prd"/>
</dbReference>
<dbReference type="Gene3D" id="3.40.390.30">
    <property type="entry name" value="Metalloproteases ('zincins'), catalytic domain"/>
    <property type="match status" value="1"/>
</dbReference>
<dbReference type="OrthoDB" id="27226at2759"/>
<keyword evidence="11" id="KW-1185">Reference proteome</keyword>
<sequence>MLHPIRTPGTVELSLTLVDDEVIREVNAEFRGVDAPTDVLSFEMGSDEGEDDSPKARRVQVLGDILISLDTAARQAEERRHALEQELRVLLVHGLLHLLGHDHEEGPVEAAAMADLERQVLAALGWRGPGLIGLAEADRPAGGAQEPSPGALGAGRLSPSLAAPSPRATATPGPRDIRLIALDMDGTLLDGTSSVLSSSADAIRAALARGVHVVLATGKARPAAQAALRATGIAELASAAAPGIFLQGLLVYGQGGLLLASAALDPAVVQAAFEYSDAHGGSLCAFLGDECLTTRLTPELMELHTRYHEPLPFLAALAGTGAETMQALPNMLEIVPRGWNKWASLQHLLADLKLDARHLMAVGDGGNDLAMIRGAGLGVAMGNAVPEVLQAADLVVPGHDDHGVAHAIRAALGEP</sequence>
<evidence type="ECO:0000256" key="2">
    <source>
        <dbReference type="ARBA" id="ARBA00010875"/>
    </source>
</evidence>
<dbReference type="EMBL" id="KL662144">
    <property type="protein sequence ID" value="KFM27320.1"/>
    <property type="molecule type" value="Genomic_DNA"/>
</dbReference>
<keyword evidence="7" id="KW-0862">Zinc</keyword>
<keyword evidence="5" id="KW-0255">Endonuclease</keyword>
<evidence type="ECO:0000256" key="9">
    <source>
        <dbReference type="SAM" id="MobiDB-lite"/>
    </source>
</evidence>
<proteinExistence type="inferred from homology"/>
<reference evidence="10 11" key="1">
    <citation type="journal article" date="2014" name="BMC Genomics">
        <title>Oil accumulation mechanisms of the oleaginous microalga Chlorella protothecoides revealed through its genome, transcriptomes, and proteomes.</title>
        <authorList>
            <person name="Gao C."/>
            <person name="Wang Y."/>
            <person name="Shen Y."/>
            <person name="Yan D."/>
            <person name="He X."/>
            <person name="Dai J."/>
            <person name="Wu Q."/>
        </authorList>
    </citation>
    <scope>NUCLEOTIDE SEQUENCE [LARGE SCALE GENOMIC DNA]</scope>
    <source>
        <strain evidence="10 11">0710</strain>
    </source>
</reference>
<dbReference type="Pfam" id="PF08282">
    <property type="entry name" value="Hydrolase_3"/>
    <property type="match status" value="2"/>
</dbReference>
<dbReference type="KEGG" id="apro:F751_4590"/>
<organism evidence="10 11">
    <name type="scientific">Auxenochlorella protothecoides</name>
    <name type="common">Green microalga</name>
    <name type="synonym">Chlorella protothecoides</name>
    <dbReference type="NCBI Taxonomy" id="3075"/>
    <lineage>
        <taxon>Eukaryota</taxon>
        <taxon>Viridiplantae</taxon>
        <taxon>Chlorophyta</taxon>
        <taxon>core chlorophytes</taxon>
        <taxon>Trebouxiophyceae</taxon>
        <taxon>Chlorellales</taxon>
        <taxon>Chlorellaceae</taxon>
        <taxon>Auxenochlorella</taxon>
    </lineage>
</organism>
<evidence type="ECO:0000256" key="3">
    <source>
        <dbReference type="ARBA" id="ARBA00022722"/>
    </source>
</evidence>
<dbReference type="HAMAP" id="MF_00009">
    <property type="entry name" value="Endoribonucl_YbeY"/>
    <property type="match status" value="1"/>
</dbReference>
<comment type="similarity">
    <text evidence="2">Belongs to the endoribonuclease YbeY family.</text>
</comment>
<evidence type="ECO:0000313" key="11">
    <source>
        <dbReference type="Proteomes" id="UP000028924"/>
    </source>
</evidence>
<protein>
    <submittedName>
        <fullName evidence="10">Endoribonuclease YbeY</fullName>
    </submittedName>
</protein>
<dbReference type="Pfam" id="PF02130">
    <property type="entry name" value="YbeY"/>
    <property type="match status" value="1"/>
</dbReference>
<dbReference type="PROSITE" id="PS01229">
    <property type="entry name" value="COF_2"/>
    <property type="match status" value="1"/>
</dbReference>
<feature type="coiled-coil region" evidence="8">
    <location>
        <begin position="66"/>
        <end position="93"/>
    </location>
</feature>
<dbReference type="InterPro" id="IPR036412">
    <property type="entry name" value="HAD-like_sf"/>
</dbReference>
<accession>A0A087SNL6</accession>
<keyword evidence="8" id="KW-0175">Coiled coil</keyword>
<dbReference type="AlphaFoldDB" id="A0A087SNL6"/>
<dbReference type="InterPro" id="IPR023214">
    <property type="entry name" value="HAD_sf"/>
</dbReference>
<dbReference type="NCBIfam" id="TIGR00043">
    <property type="entry name" value="rRNA maturation RNase YbeY"/>
    <property type="match status" value="1"/>
</dbReference>
<dbReference type="GO" id="GO:0004222">
    <property type="term" value="F:metalloendopeptidase activity"/>
    <property type="evidence" value="ECO:0007669"/>
    <property type="project" value="InterPro"/>
</dbReference>
<dbReference type="PANTHER" id="PTHR46986">
    <property type="entry name" value="ENDORIBONUCLEASE YBEY, CHLOROPLASTIC"/>
    <property type="match status" value="1"/>
</dbReference>
<keyword evidence="6" id="KW-0378">Hydrolase</keyword>
<dbReference type="RefSeq" id="XP_011400287.1">
    <property type="nucleotide sequence ID" value="XM_011401985.1"/>
</dbReference>
<keyword evidence="4" id="KW-0479">Metal-binding</keyword>
<comment type="cofactor">
    <cofactor evidence="1">
        <name>Zn(2+)</name>
        <dbReference type="ChEBI" id="CHEBI:29105"/>
    </cofactor>
</comment>
<dbReference type="GO" id="GO:0006364">
    <property type="term" value="P:rRNA processing"/>
    <property type="evidence" value="ECO:0007669"/>
    <property type="project" value="InterPro"/>
</dbReference>
<dbReference type="GeneID" id="23615981"/>
<dbReference type="Proteomes" id="UP000028924">
    <property type="component" value="Unassembled WGS sequence"/>
</dbReference>
<feature type="region of interest" description="Disordered" evidence="9">
    <location>
        <begin position="137"/>
        <end position="174"/>
    </location>
</feature>
<dbReference type="InterPro" id="IPR002036">
    <property type="entry name" value="YbeY"/>
</dbReference>
<keyword evidence="3" id="KW-0540">Nuclease</keyword>
<dbReference type="SUPFAM" id="SSF55486">
    <property type="entry name" value="Metalloproteases ('zincins'), catalytic domain"/>
    <property type="match status" value="1"/>
</dbReference>
<dbReference type="GO" id="GO:0004519">
    <property type="term" value="F:endonuclease activity"/>
    <property type="evidence" value="ECO:0007669"/>
    <property type="project" value="UniProtKB-KW"/>
</dbReference>
<evidence type="ECO:0000256" key="5">
    <source>
        <dbReference type="ARBA" id="ARBA00022759"/>
    </source>
</evidence>
<evidence type="ECO:0000256" key="1">
    <source>
        <dbReference type="ARBA" id="ARBA00001947"/>
    </source>
</evidence>
<dbReference type="eggNOG" id="ENOG502QUN8">
    <property type="taxonomic scope" value="Eukaryota"/>
</dbReference>
<dbReference type="PANTHER" id="PTHR46986:SF1">
    <property type="entry name" value="ENDORIBONUCLEASE YBEY, CHLOROPLASTIC"/>
    <property type="match status" value="1"/>
</dbReference>
<dbReference type="Gene3D" id="3.40.50.1000">
    <property type="entry name" value="HAD superfamily/HAD-like"/>
    <property type="match status" value="2"/>
</dbReference>
<name>A0A087SNL6_AUXPR</name>
<dbReference type="GO" id="GO:0046872">
    <property type="term" value="F:metal ion binding"/>
    <property type="evidence" value="ECO:0007669"/>
    <property type="project" value="UniProtKB-KW"/>
</dbReference>
<dbReference type="SUPFAM" id="SSF56784">
    <property type="entry name" value="HAD-like"/>
    <property type="match status" value="1"/>
</dbReference>
<evidence type="ECO:0000256" key="8">
    <source>
        <dbReference type="SAM" id="Coils"/>
    </source>
</evidence>